<dbReference type="InterPro" id="IPR050812">
    <property type="entry name" value="Preph/Arog_dehydrog"/>
</dbReference>
<dbReference type="InterPro" id="IPR036291">
    <property type="entry name" value="NAD(P)-bd_dom_sf"/>
</dbReference>
<dbReference type="Pfam" id="PF02153">
    <property type="entry name" value="PDH_N"/>
    <property type="match status" value="1"/>
</dbReference>
<dbReference type="InterPro" id="IPR008927">
    <property type="entry name" value="6-PGluconate_DH-like_C_sf"/>
</dbReference>
<evidence type="ECO:0000259" key="3">
    <source>
        <dbReference type="PROSITE" id="PS51176"/>
    </source>
</evidence>
<dbReference type="AlphaFoldDB" id="A0A7C9N0P8"/>
<dbReference type="GO" id="GO:0070403">
    <property type="term" value="F:NAD+ binding"/>
    <property type="evidence" value="ECO:0007669"/>
    <property type="project" value="InterPro"/>
</dbReference>
<gene>
    <name evidence="4" type="ORF">GT755_30275</name>
</gene>
<dbReference type="Proteomes" id="UP000479526">
    <property type="component" value="Unassembled WGS sequence"/>
</dbReference>
<dbReference type="GO" id="GO:0008977">
    <property type="term" value="F:prephenate dehydrogenase (NAD+) activity"/>
    <property type="evidence" value="ECO:0007669"/>
    <property type="project" value="InterPro"/>
</dbReference>
<evidence type="ECO:0000256" key="1">
    <source>
        <dbReference type="ARBA" id="ARBA00007964"/>
    </source>
</evidence>
<dbReference type="RefSeq" id="WP_161482971.1">
    <property type="nucleotide sequence ID" value="NZ_WXEW01000009.1"/>
</dbReference>
<evidence type="ECO:0000313" key="5">
    <source>
        <dbReference type="Proteomes" id="UP000479526"/>
    </source>
</evidence>
<reference evidence="4 5" key="1">
    <citation type="submission" date="2020-01" db="EMBL/GenBank/DDBJ databases">
        <title>Herbidospora sp. NEAU-GS84 nov., a novel actinomycete isolated from soil.</title>
        <authorList>
            <person name="Han L."/>
        </authorList>
    </citation>
    <scope>NUCLEOTIDE SEQUENCE [LARGE SCALE GENOMIC DNA]</scope>
    <source>
        <strain evidence="4 5">NEAU-GS84</strain>
    </source>
</reference>
<dbReference type="Gene3D" id="3.40.50.720">
    <property type="entry name" value="NAD(P)-binding Rossmann-like Domain"/>
    <property type="match status" value="1"/>
</dbReference>
<dbReference type="Gene3D" id="1.10.3660.10">
    <property type="entry name" value="6-phosphogluconate dehydrogenase C-terminal like domain"/>
    <property type="match status" value="1"/>
</dbReference>
<dbReference type="GO" id="GO:0004665">
    <property type="term" value="F:prephenate dehydrogenase (NADP+) activity"/>
    <property type="evidence" value="ECO:0007669"/>
    <property type="project" value="InterPro"/>
</dbReference>
<dbReference type="EMBL" id="WXEW01000009">
    <property type="protein sequence ID" value="NAS25951.1"/>
    <property type="molecule type" value="Genomic_DNA"/>
</dbReference>
<organism evidence="4 5">
    <name type="scientific">Herbidospora solisilvae</name>
    <dbReference type="NCBI Taxonomy" id="2696284"/>
    <lineage>
        <taxon>Bacteria</taxon>
        <taxon>Bacillati</taxon>
        <taxon>Actinomycetota</taxon>
        <taxon>Actinomycetes</taxon>
        <taxon>Streptosporangiales</taxon>
        <taxon>Streptosporangiaceae</taxon>
        <taxon>Herbidospora</taxon>
    </lineage>
</organism>
<dbReference type="Pfam" id="PF20463">
    <property type="entry name" value="PDH_C"/>
    <property type="match status" value="1"/>
</dbReference>
<evidence type="ECO:0000256" key="2">
    <source>
        <dbReference type="ARBA" id="ARBA00023002"/>
    </source>
</evidence>
<dbReference type="PANTHER" id="PTHR21363:SF0">
    <property type="entry name" value="PREPHENATE DEHYDROGENASE [NADP(+)]"/>
    <property type="match status" value="1"/>
</dbReference>
<dbReference type="GO" id="GO:0006571">
    <property type="term" value="P:tyrosine biosynthetic process"/>
    <property type="evidence" value="ECO:0007669"/>
    <property type="project" value="InterPro"/>
</dbReference>
<keyword evidence="5" id="KW-1185">Reference proteome</keyword>
<dbReference type="InterPro" id="IPR046825">
    <property type="entry name" value="PDH_C"/>
</dbReference>
<protein>
    <submittedName>
        <fullName evidence="4">Prephenate dehydrogenase/arogenate dehydrogenase family protein</fullName>
    </submittedName>
</protein>
<dbReference type="PANTHER" id="PTHR21363">
    <property type="entry name" value="PREPHENATE DEHYDROGENASE"/>
    <property type="match status" value="1"/>
</dbReference>
<dbReference type="InterPro" id="IPR003099">
    <property type="entry name" value="Prephen_DH"/>
</dbReference>
<accession>A0A7C9N0P8</accession>
<name>A0A7C9N0P8_9ACTN</name>
<comment type="similarity">
    <text evidence="1">Belongs to the prephenate/arogenate dehydrogenase family.</text>
</comment>
<feature type="domain" description="Prephenate/arogenate dehydrogenase" evidence="3">
    <location>
        <begin position="5"/>
        <end position="281"/>
    </location>
</feature>
<dbReference type="SUPFAM" id="SSF51735">
    <property type="entry name" value="NAD(P)-binding Rossmann-fold domains"/>
    <property type="match status" value="1"/>
</dbReference>
<dbReference type="NCBIfam" id="NF005112">
    <property type="entry name" value="PRK06545.2-4"/>
    <property type="match status" value="1"/>
</dbReference>
<evidence type="ECO:0000313" key="4">
    <source>
        <dbReference type="EMBL" id="NAS25951.1"/>
    </source>
</evidence>
<sequence length="281" mass="29083">MNVPRSVLVTGTGLIGTSVALALRARGVAVQLFDTDPEALRLARDRGAGEEWRPGEPVDLAVIAVPPHSVAEVLARLQASRAARCYTDVASVKVVPIREARQLGCDLVSYVPGHPMAGRETSGPLAAHAGLFSGRPWVLCPTGHASQEALAMVRQMVSRCGGRLVELDAAVHDKAVALVSHAPHVVAAAMAAQLADSAETTLGLAGQGLRDMTRIAGGDPVLWADILAGNASAVAETLDAVAHDLTVAAASLRATGDRITSLLERGAHGRSQIPPLLEQAS</sequence>
<dbReference type="SUPFAM" id="SSF48179">
    <property type="entry name" value="6-phosphogluconate dehydrogenase C-terminal domain-like"/>
    <property type="match status" value="1"/>
</dbReference>
<comment type="caution">
    <text evidence="4">The sequence shown here is derived from an EMBL/GenBank/DDBJ whole genome shotgun (WGS) entry which is preliminary data.</text>
</comment>
<dbReference type="PROSITE" id="PS51176">
    <property type="entry name" value="PDH_ADH"/>
    <property type="match status" value="1"/>
</dbReference>
<proteinExistence type="inferred from homology"/>
<dbReference type="InterPro" id="IPR046826">
    <property type="entry name" value="PDH_N"/>
</dbReference>
<keyword evidence="2" id="KW-0560">Oxidoreductase</keyword>